<proteinExistence type="predicted"/>
<evidence type="ECO:0000313" key="3">
    <source>
        <dbReference type="Proteomes" id="UP000663870"/>
    </source>
</evidence>
<dbReference type="Proteomes" id="UP000663870">
    <property type="component" value="Unassembled WGS sequence"/>
</dbReference>
<sequence length="263" mass="30332">MILEQEATRQDIALLTKTSSDLEKGIKDMEKIYFQIEIHPLVIENDQIHIIQSNTNEYDFSSLPSPNKRIDYSKESSAAMTNSHRFLLLHIEPNLCLINQESVVVQQKPWNYGRIYDMCWSPALVQFISITNDGLFLIDEKTLAITKVQINPNVKLGSCTCSDDALYVTTWEYGSSIFKYELLPSIQWIQEWQSQTICTCQEIIQDMTYSDDALAILIKDKSTKTLSLELRSSKTLELVWSCPLSIKYHRIFKFHCCLVNQDG</sequence>
<dbReference type="InterPro" id="IPR036322">
    <property type="entry name" value="WD40_repeat_dom_sf"/>
</dbReference>
<accession>A0A816EFL4</accession>
<protein>
    <submittedName>
        <fullName evidence="2">Uncharacterized protein</fullName>
    </submittedName>
</protein>
<comment type="caution">
    <text evidence="2">The sequence shown here is derived from an EMBL/GenBank/DDBJ whole genome shotgun (WGS) entry which is preliminary data.</text>
</comment>
<evidence type="ECO:0000313" key="2">
    <source>
        <dbReference type="EMBL" id="CAF1645931.1"/>
    </source>
</evidence>
<dbReference type="EMBL" id="CAJNOL010009823">
    <property type="protein sequence ID" value="CAF1645931.1"/>
    <property type="molecule type" value="Genomic_DNA"/>
</dbReference>
<gene>
    <name evidence="2" type="ORF">JXQ802_LOCUS53880</name>
    <name evidence="1" type="ORF">PYM288_LOCUS37464</name>
</gene>
<dbReference type="AlphaFoldDB" id="A0A816EFL4"/>
<keyword evidence="3" id="KW-1185">Reference proteome</keyword>
<dbReference type="SUPFAM" id="SSF50978">
    <property type="entry name" value="WD40 repeat-like"/>
    <property type="match status" value="1"/>
</dbReference>
<organism evidence="2 3">
    <name type="scientific">Rotaria sordida</name>
    <dbReference type="NCBI Taxonomy" id="392033"/>
    <lineage>
        <taxon>Eukaryota</taxon>
        <taxon>Metazoa</taxon>
        <taxon>Spiralia</taxon>
        <taxon>Gnathifera</taxon>
        <taxon>Rotifera</taxon>
        <taxon>Eurotatoria</taxon>
        <taxon>Bdelloidea</taxon>
        <taxon>Philodinida</taxon>
        <taxon>Philodinidae</taxon>
        <taxon>Rotaria</taxon>
    </lineage>
</organism>
<name>A0A816EFL4_9BILA</name>
<dbReference type="EMBL" id="CAJNOH010008139">
    <property type="protein sequence ID" value="CAF1473911.1"/>
    <property type="molecule type" value="Genomic_DNA"/>
</dbReference>
<evidence type="ECO:0000313" key="1">
    <source>
        <dbReference type="EMBL" id="CAF1473911.1"/>
    </source>
</evidence>
<dbReference type="Proteomes" id="UP000663854">
    <property type="component" value="Unassembled WGS sequence"/>
</dbReference>
<reference evidence="2" key="1">
    <citation type="submission" date="2021-02" db="EMBL/GenBank/DDBJ databases">
        <authorList>
            <person name="Nowell W R."/>
        </authorList>
    </citation>
    <scope>NUCLEOTIDE SEQUENCE</scope>
</reference>